<keyword evidence="3 4" id="KW-0862">Zinc</keyword>
<dbReference type="PRINTS" id="PR00480">
    <property type="entry name" value="ASTACIN"/>
</dbReference>
<keyword evidence="3 4" id="KW-0479">Metal-binding</keyword>
<dbReference type="SMART" id="SM00235">
    <property type="entry name" value="ZnMc"/>
    <property type="match status" value="1"/>
</dbReference>
<feature type="active site" evidence="3">
    <location>
        <position position="198"/>
    </location>
</feature>
<feature type="binding site" evidence="3">
    <location>
        <position position="207"/>
    </location>
    <ligand>
        <name>Zn(2+)</name>
        <dbReference type="ChEBI" id="CHEBI:29105"/>
        <note>catalytic</note>
    </ligand>
</feature>
<keyword evidence="3 4" id="KW-0482">Metalloprotease</keyword>
<evidence type="ECO:0000256" key="2">
    <source>
        <dbReference type="ARBA" id="ARBA00025529"/>
    </source>
</evidence>
<evidence type="ECO:0000256" key="4">
    <source>
        <dbReference type="RuleBase" id="RU361183"/>
    </source>
</evidence>
<dbReference type="SUPFAM" id="SSF55486">
    <property type="entry name" value="Metalloproteases ('zincins'), catalytic domain"/>
    <property type="match status" value="1"/>
</dbReference>
<sequence length="300" mass="33481">VPTKRSPCEKVRGSRPLKTVLQYNKMTSLFSTGLAGVVRVARVASIALLILGTSARTTPTQFFSEATPSKLQTGIHTMEAEHIKGDSLRPIGMDDETDIHVRQQRSASDTDAVLWPGAVIPYTLDPDSAAPDTIALIRKAMDEIERNTCVRFVQRTNQRDYLFIFSGSGCSSELGRIGGKQGLSLGTGCLYVSIVLHELLHALGIIHEHTRPDRDDYIKVLTRNILPEERDQFEKGDPYRTRLLTSFDIDSVMMYGSESFTRSEGQPTIIMKDGSWIDDPYDKTSLSPRDIRGIRILYDC</sequence>
<dbReference type="Pfam" id="PF01400">
    <property type="entry name" value="Astacin"/>
    <property type="match status" value="1"/>
</dbReference>
<evidence type="ECO:0000313" key="6">
    <source>
        <dbReference type="EMBL" id="AEO32734.1"/>
    </source>
</evidence>
<organism evidence="6">
    <name type="scientific">Amblyomma maculatum</name>
    <name type="common">Gulf Coast tick</name>
    <dbReference type="NCBI Taxonomy" id="34609"/>
    <lineage>
        <taxon>Eukaryota</taxon>
        <taxon>Metazoa</taxon>
        <taxon>Ecdysozoa</taxon>
        <taxon>Arthropoda</taxon>
        <taxon>Chelicerata</taxon>
        <taxon>Arachnida</taxon>
        <taxon>Acari</taxon>
        <taxon>Parasitiformes</taxon>
        <taxon>Ixodida</taxon>
        <taxon>Ixodoidea</taxon>
        <taxon>Ixodidae</taxon>
        <taxon>Amblyomminae</taxon>
        <taxon>Amblyomma</taxon>
    </lineage>
</organism>
<keyword evidence="3 4" id="KW-0378">Hydrolase</keyword>
<evidence type="ECO:0000259" key="5">
    <source>
        <dbReference type="PROSITE" id="PS51864"/>
    </source>
</evidence>
<feature type="domain" description="Peptidase M12A" evidence="5">
    <location>
        <begin position="105"/>
        <end position="300"/>
    </location>
</feature>
<dbReference type="GO" id="GO:0006508">
    <property type="term" value="P:proteolysis"/>
    <property type="evidence" value="ECO:0007669"/>
    <property type="project" value="UniProtKB-KW"/>
</dbReference>
<dbReference type="InterPro" id="IPR001506">
    <property type="entry name" value="Peptidase_M12A"/>
</dbReference>
<dbReference type="InterPro" id="IPR024079">
    <property type="entry name" value="MetalloPept_cat_dom_sf"/>
</dbReference>
<comment type="cofactor">
    <cofactor evidence="3 4">
        <name>Zn(2+)</name>
        <dbReference type="ChEBI" id="CHEBI:29105"/>
    </cofactor>
    <text evidence="3 4">Binds 1 zinc ion per subunit.</text>
</comment>
<dbReference type="EMBL" id="JO841117">
    <property type="protein sequence ID" value="AEO32734.1"/>
    <property type="molecule type" value="mRNA"/>
</dbReference>
<feature type="binding site" evidence="3">
    <location>
        <position position="197"/>
    </location>
    <ligand>
        <name>Zn(2+)</name>
        <dbReference type="ChEBI" id="CHEBI:29105"/>
        <note>catalytic</note>
    </ligand>
</feature>
<protein>
    <recommendedName>
        <fullName evidence="4">Metalloendopeptidase</fullName>
        <ecNumber evidence="4">3.4.24.-</ecNumber>
    </recommendedName>
</protein>
<dbReference type="GO" id="GO:0008270">
    <property type="term" value="F:zinc ion binding"/>
    <property type="evidence" value="ECO:0007669"/>
    <property type="project" value="UniProtKB-UniRule"/>
</dbReference>
<dbReference type="EC" id="3.4.24.-" evidence="4"/>
<dbReference type="Gene3D" id="3.40.390.10">
    <property type="entry name" value="Collagenase (Catalytic Domain)"/>
    <property type="match status" value="1"/>
</dbReference>
<dbReference type="AlphaFoldDB" id="G3MGW6"/>
<dbReference type="PROSITE" id="PS51864">
    <property type="entry name" value="ASTACIN"/>
    <property type="match status" value="1"/>
</dbReference>
<dbReference type="CDD" id="cd04280">
    <property type="entry name" value="ZnMc_astacin_like"/>
    <property type="match status" value="1"/>
</dbReference>
<dbReference type="PANTHER" id="PTHR10127:SF883">
    <property type="entry name" value="ZINC METALLOPROTEINASE NAS-8"/>
    <property type="match status" value="1"/>
</dbReference>
<dbReference type="InterPro" id="IPR034035">
    <property type="entry name" value="Astacin-like_dom"/>
</dbReference>
<accession>G3MGW6</accession>
<proteinExistence type="evidence at transcript level"/>
<comment type="function">
    <text evidence="2">Zinc metalloprotease. Provoques deadhesion of endothelial cells from cell cultures, and also degradation of fibronectin, fibrinogen and gelatin in vitro. Its role in the venom is not fully understood but it might act as a spreading factor that facilitates diffusion of other venom toxins. Alternatively, it might be involved in the proteolytic processing of other venom toxins or it might play a role in extra-oral digestion of prey.</text>
</comment>
<feature type="non-terminal residue" evidence="6">
    <location>
        <position position="1"/>
    </location>
</feature>
<dbReference type="InterPro" id="IPR006026">
    <property type="entry name" value="Peptidase_Metallo"/>
</dbReference>
<name>G3MGW6_AMBMU</name>
<dbReference type="GO" id="GO:0004222">
    <property type="term" value="F:metalloendopeptidase activity"/>
    <property type="evidence" value="ECO:0007669"/>
    <property type="project" value="UniProtKB-UniRule"/>
</dbReference>
<feature type="binding site" evidence="3">
    <location>
        <position position="201"/>
    </location>
    <ligand>
        <name>Zn(2+)</name>
        <dbReference type="ChEBI" id="CHEBI:29105"/>
        <note>catalytic</note>
    </ligand>
</feature>
<reference evidence="6" key="1">
    <citation type="journal article" date="2011" name="PLoS ONE">
        <title>A deep insight into the sialotranscriptome of the gulf coast tick, Amblyomma maculatum.</title>
        <authorList>
            <person name="Karim S."/>
            <person name="Singh P."/>
            <person name="Ribeiro J.M."/>
        </authorList>
    </citation>
    <scope>NUCLEOTIDE SEQUENCE</scope>
    <source>
        <tissue evidence="6">Salivary gland</tissue>
    </source>
</reference>
<comment type="caution">
    <text evidence="3">Lacks conserved residue(s) required for the propagation of feature annotation.</text>
</comment>
<comment type="subunit">
    <text evidence="1">Monomer.</text>
</comment>
<evidence type="ECO:0000256" key="3">
    <source>
        <dbReference type="PROSITE-ProRule" id="PRU01211"/>
    </source>
</evidence>
<keyword evidence="3 4" id="KW-0645">Protease</keyword>
<evidence type="ECO:0000256" key="1">
    <source>
        <dbReference type="ARBA" id="ARBA00011245"/>
    </source>
</evidence>
<dbReference type="PANTHER" id="PTHR10127">
    <property type="entry name" value="DISCOIDIN, CUB, EGF, LAMININ , AND ZINC METALLOPROTEASE DOMAIN CONTAINING"/>
    <property type="match status" value="1"/>
</dbReference>